<dbReference type="OrthoDB" id="18964at2759"/>
<evidence type="ECO:0000313" key="3">
    <source>
        <dbReference type="EMBL" id="CAD7285958.1"/>
    </source>
</evidence>
<dbReference type="GO" id="GO:0031083">
    <property type="term" value="C:BLOC-1 complex"/>
    <property type="evidence" value="ECO:0007669"/>
    <property type="project" value="InterPro"/>
</dbReference>
<dbReference type="AlphaFoldDB" id="A0A7R9C4K7"/>
<protein>
    <recommendedName>
        <fullName evidence="2">Biogenesis of lysosome-related organelles complex 1 subunit 5</fullName>
    </recommendedName>
</protein>
<dbReference type="Proteomes" id="UP000678499">
    <property type="component" value="Unassembled WGS sequence"/>
</dbReference>
<dbReference type="InterPro" id="IPR017243">
    <property type="entry name" value="Bloc1s5"/>
</dbReference>
<dbReference type="Pfam" id="PF14942">
    <property type="entry name" value="Muted"/>
    <property type="match status" value="1"/>
</dbReference>
<reference evidence="3" key="1">
    <citation type="submission" date="2020-11" db="EMBL/GenBank/DDBJ databases">
        <authorList>
            <person name="Tran Van P."/>
        </authorList>
    </citation>
    <scope>NUCLEOTIDE SEQUENCE</scope>
</reference>
<comment type="similarity">
    <text evidence="1">Belongs to the BLOC1S5 family.</text>
</comment>
<dbReference type="EMBL" id="OA914581">
    <property type="protein sequence ID" value="CAD7285958.1"/>
    <property type="molecule type" value="Genomic_DNA"/>
</dbReference>
<accession>A0A7R9C4K7</accession>
<keyword evidence="4" id="KW-1185">Reference proteome</keyword>
<sequence length="47" mass="5774">MQADVILENNREARRQEWEMFLTDLTEKCKAVDDSFAEREEELRKHY</sequence>
<evidence type="ECO:0000256" key="2">
    <source>
        <dbReference type="ARBA" id="ARBA00019580"/>
    </source>
</evidence>
<evidence type="ECO:0000313" key="4">
    <source>
        <dbReference type="Proteomes" id="UP000678499"/>
    </source>
</evidence>
<evidence type="ECO:0000256" key="1">
    <source>
        <dbReference type="ARBA" id="ARBA00010754"/>
    </source>
</evidence>
<proteinExistence type="inferred from homology"/>
<dbReference type="GO" id="GO:0030133">
    <property type="term" value="C:transport vesicle"/>
    <property type="evidence" value="ECO:0007669"/>
    <property type="project" value="InterPro"/>
</dbReference>
<name>A0A7R9C4K7_9CRUS</name>
<dbReference type="EMBL" id="CAJPEX010032544">
    <property type="protein sequence ID" value="CAG0926110.1"/>
    <property type="molecule type" value="Genomic_DNA"/>
</dbReference>
<feature type="non-terminal residue" evidence="3">
    <location>
        <position position="1"/>
    </location>
</feature>
<gene>
    <name evidence="3" type="ORF">NMOB1V02_LOCUS13560</name>
</gene>
<organism evidence="3">
    <name type="scientific">Notodromas monacha</name>
    <dbReference type="NCBI Taxonomy" id="399045"/>
    <lineage>
        <taxon>Eukaryota</taxon>
        <taxon>Metazoa</taxon>
        <taxon>Ecdysozoa</taxon>
        <taxon>Arthropoda</taxon>
        <taxon>Crustacea</taxon>
        <taxon>Oligostraca</taxon>
        <taxon>Ostracoda</taxon>
        <taxon>Podocopa</taxon>
        <taxon>Podocopida</taxon>
        <taxon>Cypridocopina</taxon>
        <taxon>Cypridoidea</taxon>
        <taxon>Cyprididae</taxon>
        <taxon>Notodromas</taxon>
    </lineage>
</organism>